<dbReference type="AlphaFoldDB" id="A0A090ABE0"/>
<organism evidence="3 4">
    <name type="scientific">Thioploca ingrica</name>
    <dbReference type="NCBI Taxonomy" id="40754"/>
    <lineage>
        <taxon>Bacteria</taxon>
        <taxon>Pseudomonadati</taxon>
        <taxon>Pseudomonadota</taxon>
        <taxon>Gammaproteobacteria</taxon>
        <taxon>Thiotrichales</taxon>
        <taxon>Thiotrichaceae</taxon>
        <taxon>Thioploca</taxon>
    </lineage>
</organism>
<keyword evidence="4" id="KW-1185">Reference proteome</keyword>
<feature type="domain" description="Lysozyme inhibitor LprI-like N-terminal" evidence="2">
    <location>
        <begin position="71"/>
        <end position="158"/>
    </location>
</feature>
<feature type="chain" id="PRO_5001852760" description="Lysozyme inhibitor LprI-like N-terminal domain-containing protein" evidence="1">
    <location>
        <begin position="26"/>
        <end position="179"/>
    </location>
</feature>
<dbReference type="KEGG" id="tig:THII_0601"/>
<evidence type="ECO:0000259" key="2">
    <source>
        <dbReference type="Pfam" id="PF07007"/>
    </source>
</evidence>
<dbReference type="Pfam" id="PF07007">
    <property type="entry name" value="LprI"/>
    <property type="match status" value="1"/>
</dbReference>
<dbReference type="Gene3D" id="1.20.1270.180">
    <property type="match status" value="1"/>
</dbReference>
<dbReference type="HOGENOM" id="CLU_1502819_0_0_6"/>
<feature type="signal peptide" evidence="1">
    <location>
        <begin position="1"/>
        <end position="25"/>
    </location>
</feature>
<accession>A0A090ABE0</accession>
<dbReference type="Proteomes" id="UP000031623">
    <property type="component" value="Chromosome"/>
</dbReference>
<evidence type="ECO:0000256" key="1">
    <source>
        <dbReference type="SAM" id="SignalP"/>
    </source>
</evidence>
<protein>
    <recommendedName>
        <fullName evidence="2">Lysozyme inhibitor LprI-like N-terminal domain-containing protein</fullName>
    </recommendedName>
</protein>
<dbReference type="STRING" id="40754.THII_0601"/>
<dbReference type="InterPro" id="IPR009739">
    <property type="entry name" value="LprI-like_N"/>
</dbReference>
<gene>
    <name evidence="3" type="ORF">THII_0601</name>
</gene>
<keyword evidence="1" id="KW-0732">Signal</keyword>
<evidence type="ECO:0000313" key="4">
    <source>
        <dbReference type="Proteomes" id="UP000031623"/>
    </source>
</evidence>
<evidence type="ECO:0000313" key="3">
    <source>
        <dbReference type="EMBL" id="BAP54898.1"/>
    </source>
</evidence>
<dbReference type="EMBL" id="AP014633">
    <property type="protein sequence ID" value="BAP54898.1"/>
    <property type="molecule type" value="Genomic_DNA"/>
</dbReference>
<proteinExistence type="predicted"/>
<name>A0A090ABE0_9GAMM</name>
<sequence length="179" mass="21372">MMKYLKLLILIPLISLISHRSYANAPVFLPNRKISDYVLDFKPIYFPWALNNRNSSTFWNNDHQEIDCLTAAVSQPNMNQCWQRQAQYSTQQLNQLLTAMQQIFGNNHEQWLQLNQLNHKWEQLREQICLWEKATFGVGLVAPMVYHNCITFYNDQYLETLKDLLYTVYQSRLDWNHPD</sequence>
<reference evidence="3" key="1">
    <citation type="journal article" date="2014" name="ISME J.">
        <title>Ecophysiology of Thioploca ingrica as revealed by the complete genome sequence supplemented with proteomic evidence.</title>
        <authorList>
            <person name="Kojima H."/>
            <person name="Ogura Y."/>
            <person name="Yamamoto N."/>
            <person name="Togashi T."/>
            <person name="Mori H."/>
            <person name="Watanabe T."/>
            <person name="Nemoto F."/>
            <person name="Kurokawa K."/>
            <person name="Hayashi T."/>
            <person name="Fukui M."/>
        </authorList>
    </citation>
    <scope>NUCLEOTIDE SEQUENCE [LARGE SCALE GENOMIC DNA]</scope>
</reference>